<sequence>MENGLRKLLEAVEKAMASAETLKKVTAGNDFGTYSLAMDGYVKSLENMHSYAITSPQEVNELEVPIELLDMVSAGRRTDDYNLKVKESLESSLNKVKDTADAYAMMDKELENKYMIN</sequence>
<evidence type="ECO:0008006" key="3">
    <source>
        <dbReference type="Google" id="ProtNLM"/>
    </source>
</evidence>
<accession>A0A1R2CIK8</accession>
<proteinExistence type="predicted"/>
<reference evidence="1 2" key="1">
    <citation type="submission" date="2016-11" db="EMBL/GenBank/DDBJ databases">
        <title>The macronuclear genome of Stentor coeruleus: a giant cell with tiny introns.</title>
        <authorList>
            <person name="Slabodnick M."/>
            <person name="Ruby J.G."/>
            <person name="Reiff S.B."/>
            <person name="Swart E.C."/>
            <person name="Gosai S."/>
            <person name="Prabakaran S."/>
            <person name="Witkowska E."/>
            <person name="Larue G.E."/>
            <person name="Fisher S."/>
            <person name="Freeman R.M."/>
            <person name="Gunawardena J."/>
            <person name="Chu W."/>
            <person name="Stover N.A."/>
            <person name="Gregory B.D."/>
            <person name="Nowacki M."/>
            <person name="Derisi J."/>
            <person name="Roy S.W."/>
            <person name="Marshall W.F."/>
            <person name="Sood P."/>
        </authorList>
    </citation>
    <scope>NUCLEOTIDE SEQUENCE [LARGE SCALE GENOMIC DNA]</scope>
    <source>
        <strain evidence="1">WM001</strain>
    </source>
</reference>
<gene>
    <name evidence="1" type="ORF">SteCoe_9174</name>
</gene>
<evidence type="ECO:0000313" key="1">
    <source>
        <dbReference type="EMBL" id="OMJ88790.1"/>
    </source>
</evidence>
<evidence type="ECO:0000313" key="2">
    <source>
        <dbReference type="Proteomes" id="UP000187209"/>
    </source>
</evidence>
<comment type="caution">
    <text evidence="1">The sequence shown here is derived from an EMBL/GenBank/DDBJ whole genome shotgun (WGS) entry which is preliminary data.</text>
</comment>
<dbReference type="AlphaFoldDB" id="A0A1R2CIK8"/>
<dbReference type="Proteomes" id="UP000187209">
    <property type="component" value="Unassembled WGS sequence"/>
</dbReference>
<organism evidence="1 2">
    <name type="scientific">Stentor coeruleus</name>
    <dbReference type="NCBI Taxonomy" id="5963"/>
    <lineage>
        <taxon>Eukaryota</taxon>
        <taxon>Sar</taxon>
        <taxon>Alveolata</taxon>
        <taxon>Ciliophora</taxon>
        <taxon>Postciliodesmatophora</taxon>
        <taxon>Heterotrichea</taxon>
        <taxon>Heterotrichida</taxon>
        <taxon>Stentoridae</taxon>
        <taxon>Stentor</taxon>
    </lineage>
</organism>
<keyword evidence="2" id="KW-1185">Reference proteome</keyword>
<name>A0A1R2CIK8_9CILI</name>
<dbReference type="EMBL" id="MPUH01000141">
    <property type="protein sequence ID" value="OMJ88790.1"/>
    <property type="molecule type" value="Genomic_DNA"/>
</dbReference>
<protein>
    <recommendedName>
        <fullName evidence="3">Mediator of RNA polymerase II transcription subunit 10</fullName>
    </recommendedName>
</protein>